<comment type="caution">
    <text evidence="1">The sequence shown here is derived from an EMBL/GenBank/DDBJ whole genome shotgun (WGS) entry which is preliminary data.</text>
</comment>
<accession>A0ABR2QH83</accession>
<evidence type="ECO:0000313" key="2">
    <source>
        <dbReference type="Proteomes" id="UP001396334"/>
    </source>
</evidence>
<sequence length="210" mass="24548">MAMDMSDFVGWSGEKNRNFQLNQPIQSPLALAVYRSKRRHRTEDPSCIICGVANEDVSHVLRECFAARSLWSRLVKVERLDEFLWMECHKWLILNLQQPNYFPIQGADWYVLFGSLLWSLWQQRNSLVFGSDDYISDNTFQRGYRLMEKSLRVRQLVRCGRSSATSQPRIIGRCDAVERSSSDLLVARVISLLILWQGWYDKVLLNIIDI</sequence>
<name>A0ABR2QH83_9ROSI</name>
<dbReference type="EMBL" id="JBBPBN010000039">
    <property type="protein sequence ID" value="KAK8999841.1"/>
    <property type="molecule type" value="Genomic_DNA"/>
</dbReference>
<protein>
    <recommendedName>
        <fullName evidence="3">Reverse transcriptase zinc-binding domain-containing protein</fullName>
    </recommendedName>
</protein>
<reference evidence="1 2" key="1">
    <citation type="journal article" date="2024" name="G3 (Bethesda)">
        <title>Genome assembly of Hibiscus sabdariffa L. provides insights into metabolisms of medicinal natural products.</title>
        <authorList>
            <person name="Kim T."/>
        </authorList>
    </citation>
    <scope>NUCLEOTIDE SEQUENCE [LARGE SCALE GENOMIC DNA]</scope>
    <source>
        <strain evidence="1">TK-2024</strain>
        <tissue evidence="1">Old leaves</tissue>
    </source>
</reference>
<proteinExistence type="predicted"/>
<gene>
    <name evidence="1" type="ORF">V6N11_065333</name>
</gene>
<organism evidence="1 2">
    <name type="scientific">Hibiscus sabdariffa</name>
    <name type="common">roselle</name>
    <dbReference type="NCBI Taxonomy" id="183260"/>
    <lineage>
        <taxon>Eukaryota</taxon>
        <taxon>Viridiplantae</taxon>
        <taxon>Streptophyta</taxon>
        <taxon>Embryophyta</taxon>
        <taxon>Tracheophyta</taxon>
        <taxon>Spermatophyta</taxon>
        <taxon>Magnoliopsida</taxon>
        <taxon>eudicotyledons</taxon>
        <taxon>Gunneridae</taxon>
        <taxon>Pentapetalae</taxon>
        <taxon>rosids</taxon>
        <taxon>malvids</taxon>
        <taxon>Malvales</taxon>
        <taxon>Malvaceae</taxon>
        <taxon>Malvoideae</taxon>
        <taxon>Hibiscus</taxon>
    </lineage>
</organism>
<keyword evidence="2" id="KW-1185">Reference proteome</keyword>
<evidence type="ECO:0000313" key="1">
    <source>
        <dbReference type="EMBL" id="KAK8999841.1"/>
    </source>
</evidence>
<evidence type="ECO:0008006" key="3">
    <source>
        <dbReference type="Google" id="ProtNLM"/>
    </source>
</evidence>
<dbReference type="Proteomes" id="UP001396334">
    <property type="component" value="Unassembled WGS sequence"/>
</dbReference>